<dbReference type="SUPFAM" id="SSF48239">
    <property type="entry name" value="Terpenoid cyclases/Protein prenyltransferases"/>
    <property type="match status" value="1"/>
</dbReference>
<evidence type="ECO:0000313" key="2">
    <source>
        <dbReference type="Proteomes" id="UP000473574"/>
    </source>
</evidence>
<dbReference type="Proteomes" id="UP000473574">
    <property type="component" value="Unassembled WGS sequence"/>
</dbReference>
<protein>
    <recommendedName>
        <fullName evidence="3">Prenyltransferase</fullName>
    </recommendedName>
</protein>
<dbReference type="EMBL" id="QZCE01000002">
    <property type="protein sequence ID" value="NEZ64679.1"/>
    <property type="molecule type" value="Genomic_DNA"/>
</dbReference>
<gene>
    <name evidence="1" type="ORF">D0962_18110</name>
</gene>
<sequence length="312" mass="35062">MAKPILTRTSFDASRQFIEQKGRSLEIARFHYVFSEASSDSVVAALKEFQNPDGGFGHGLEPDLRTNDSSALCTSIAFQVLRSINGTSDHELVSVAISYLLKTLDQKEWHWPIIPKSAQQSPHAPWWEQSYDDAPESFSLNPTAEILGYLYDYQHLVPETIISQVSERVMGALSPANKIEMHDLLCCLRLMKTKTLPNEFREQIRQALVQQLDGTIEQDPAKWEGYCLRPLQVIDAPDSPFMAGMEDAVAANLAYEVATQSKDGAWLPTWSWGDMFPDAWQQAHQDWSGVISIETLLVLKRFGCIEGISQPT</sequence>
<evidence type="ECO:0000313" key="1">
    <source>
        <dbReference type="EMBL" id="NEZ64679.1"/>
    </source>
</evidence>
<name>A0A6M0S8E2_9CYAN</name>
<dbReference type="InterPro" id="IPR008930">
    <property type="entry name" value="Terpenoid_cyclase/PrenylTrfase"/>
</dbReference>
<reference evidence="1 2" key="1">
    <citation type="journal article" date="2020" name="Microb. Ecol.">
        <title>Ecogenomics of the Marine Benthic Filamentous Cyanobacterium Adonisia.</title>
        <authorList>
            <person name="Walter J.M."/>
            <person name="Coutinho F.H."/>
            <person name="Leomil L."/>
            <person name="Hargreaves P.I."/>
            <person name="Campeao M.E."/>
            <person name="Vieira V.V."/>
            <person name="Silva B.S."/>
            <person name="Fistarol G.O."/>
            <person name="Salomon P.S."/>
            <person name="Sawabe T."/>
            <person name="Mino S."/>
            <person name="Hosokawa M."/>
            <person name="Miyashita H."/>
            <person name="Maruyama F."/>
            <person name="van Verk M.C."/>
            <person name="Dutilh B.E."/>
            <person name="Thompson C.C."/>
            <person name="Thompson F.L."/>
        </authorList>
    </citation>
    <scope>NUCLEOTIDE SEQUENCE [LARGE SCALE GENOMIC DNA]</scope>
    <source>
        <strain evidence="1 2">CCMR0082</strain>
    </source>
</reference>
<proteinExistence type="predicted"/>
<accession>A0A6M0S8E2</accession>
<evidence type="ECO:0008006" key="3">
    <source>
        <dbReference type="Google" id="ProtNLM"/>
    </source>
</evidence>
<dbReference type="Gene3D" id="1.50.10.20">
    <property type="match status" value="1"/>
</dbReference>
<organism evidence="1 2">
    <name type="scientific">Adonisia turfae CCMR0082</name>
    <dbReference type="NCBI Taxonomy" id="2304604"/>
    <lineage>
        <taxon>Bacteria</taxon>
        <taxon>Bacillati</taxon>
        <taxon>Cyanobacteriota</taxon>
        <taxon>Adonisia</taxon>
        <taxon>Adonisia turfae</taxon>
    </lineage>
</organism>
<comment type="caution">
    <text evidence="1">The sequence shown here is derived from an EMBL/GenBank/DDBJ whole genome shotgun (WGS) entry which is preliminary data.</text>
</comment>
<dbReference type="AlphaFoldDB" id="A0A6M0S8E2"/>
<dbReference type="RefSeq" id="WP_163665142.1">
    <property type="nucleotide sequence ID" value="NZ_QZCE01000002.1"/>
</dbReference>